<dbReference type="SUPFAM" id="SSF47413">
    <property type="entry name" value="lambda repressor-like DNA-binding domains"/>
    <property type="match status" value="1"/>
</dbReference>
<proteinExistence type="predicted"/>
<dbReference type="OrthoDB" id="8690238at2"/>
<name>A0A4Q1C105_9BACT</name>
<dbReference type="AlphaFoldDB" id="A0A4Q1C105"/>
<dbReference type="InterPro" id="IPR001387">
    <property type="entry name" value="Cro/C1-type_HTH"/>
</dbReference>
<dbReference type="GO" id="GO:0003677">
    <property type="term" value="F:DNA binding"/>
    <property type="evidence" value="ECO:0007669"/>
    <property type="project" value="InterPro"/>
</dbReference>
<sequence>MENTNINWSNKSDQAILESIGAYVKQKRLEINKTQAQLALEAGLNRWTVTQIEKGEAISLVSLIQIMRALDILHLLDIFSTKEKISPLLLAKLAKKKKQRARSPINKPLQSDSSW</sequence>
<evidence type="ECO:0000313" key="4">
    <source>
        <dbReference type="Proteomes" id="UP000289455"/>
    </source>
</evidence>
<evidence type="ECO:0000256" key="1">
    <source>
        <dbReference type="SAM" id="MobiDB-lite"/>
    </source>
</evidence>
<dbReference type="Proteomes" id="UP000289455">
    <property type="component" value="Unassembled WGS sequence"/>
</dbReference>
<dbReference type="PROSITE" id="PS50943">
    <property type="entry name" value="HTH_CROC1"/>
    <property type="match status" value="1"/>
</dbReference>
<evidence type="ECO:0000313" key="3">
    <source>
        <dbReference type="EMBL" id="RXK50786.1"/>
    </source>
</evidence>
<feature type="domain" description="HTH cro/C1-type" evidence="2">
    <location>
        <begin position="24"/>
        <end position="76"/>
    </location>
</feature>
<dbReference type="EMBL" id="SDHY01000002">
    <property type="protein sequence ID" value="RXK50786.1"/>
    <property type="molecule type" value="Genomic_DNA"/>
</dbReference>
<gene>
    <name evidence="3" type="ORF">ESB04_03815</name>
</gene>
<accession>A0A4Q1C105</accession>
<evidence type="ECO:0000259" key="2">
    <source>
        <dbReference type="PROSITE" id="PS50943"/>
    </source>
</evidence>
<comment type="caution">
    <text evidence="3">The sequence shown here is derived from an EMBL/GenBank/DDBJ whole genome shotgun (WGS) entry which is preliminary data.</text>
</comment>
<protein>
    <submittedName>
        <fullName evidence="3">Helix-turn-helix domain-containing protein</fullName>
    </submittedName>
</protein>
<reference evidence="3 4" key="1">
    <citation type="submission" date="2019-01" db="EMBL/GenBank/DDBJ databases">
        <title>Cytophagaceae bacterium strain CAR-16.</title>
        <authorList>
            <person name="Chen W.-M."/>
        </authorList>
    </citation>
    <scope>NUCLEOTIDE SEQUENCE [LARGE SCALE GENOMIC DNA]</scope>
    <source>
        <strain evidence="3 4">CAR-16</strain>
    </source>
</reference>
<dbReference type="InterPro" id="IPR010982">
    <property type="entry name" value="Lambda_DNA-bd_dom_sf"/>
</dbReference>
<dbReference type="CDD" id="cd00093">
    <property type="entry name" value="HTH_XRE"/>
    <property type="match status" value="1"/>
</dbReference>
<keyword evidence="4" id="KW-1185">Reference proteome</keyword>
<dbReference type="RefSeq" id="WP_129026396.1">
    <property type="nucleotide sequence ID" value="NZ_SDHY01000002.1"/>
</dbReference>
<dbReference type="SMART" id="SM00530">
    <property type="entry name" value="HTH_XRE"/>
    <property type="match status" value="1"/>
</dbReference>
<dbReference type="Gene3D" id="1.10.260.40">
    <property type="entry name" value="lambda repressor-like DNA-binding domains"/>
    <property type="match status" value="1"/>
</dbReference>
<organism evidence="3 4">
    <name type="scientific">Aquirufa rosea</name>
    <dbReference type="NCBI Taxonomy" id="2509241"/>
    <lineage>
        <taxon>Bacteria</taxon>
        <taxon>Pseudomonadati</taxon>
        <taxon>Bacteroidota</taxon>
        <taxon>Cytophagia</taxon>
        <taxon>Cytophagales</taxon>
        <taxon>Flectobacillaceae</taxon>
        <taxon>Aquirufa</taxon>
    </lineage>
</organism>
<feature type="region of interest" description="Disordered" evidence="1">
    <location>
        <begin position="96"/>
        <end position="115"/>
    </location>
</feature>
<dbReference type="Pfam" id="PF01381">
    <property type="entry name" value="HTH_3"/>
    <property type="match status" value="1"/>
</dbReference>